<keyword evidence="3" id="KW-1015">Disulfide bond</keyword>
<dbReference type="EMBL" id="ADBJ01000037">
    <property type="protein sequence ID" value="EFA78772.1"/>
    <property type="molecule type" value="Genomic_DNA"/>
</dbReference>
<dbReference type="PANTHER" id="PTHR30111:SF1">
    <property type="entry name" value="33 KDA CHAPERONIN"/>
    <property type="match status" value="1"/>
</dbReference>
<evidence type="ECO:0000256" key="4">
    <source>
        <dbReference type="ARBA" id="ARBA00023186"/>
    </source>
</evidence>
<gene>
    <name evidence="6" type="ORF">PPL_08233</name>
</gene>
<dbReference type="GO" id="GO:0044183">
    <property type="term" value="F:protein folding chaperone"/>
    <property type="evidence" value="ECO:0007669"/>
    <property type="project" value="TreeGrafter"/>
</dbReference>
<dbReference type="InterPro" id="IPR016153">
    <property type="entry name" value="Heat_shock_Hsp33_N"/>
</dbReference>
<dbReference type="PANTHER" id="PTHR30111">
    <property type="entry name" value="33 KDA CHAPERONIN"/>
    <property type="match status" value="1"/>
</dbReference>
<evidence type="ECO:0000313" key="7">
    <source>
        <dbReference type="Proteomes" id="UP000001396"/>
    </source>
</evidence>
<dbReference type="GO" id="GO:0005737">
    <property type="term" value="C:cytoplasm"/>
    <property type="evidence" value="ECO:0007669"/>
    <property type="project" value="InterPro"/>
</dbReference>
<evidence type="ECO:0000313" key="6">
    <source>
        <dbReference type="EMBL" id="EFA78772.1"/>
    </source>
</evidence>
<dbReference type="InParanoid" id="D3BIZ8"/>
<dbReference type="RefSeq" id="XP_020430896.1">
    <property type="nucleotide sequence ID" value="XM_020579057.1"/>
</dbReference>
<keyword evidence="5" id="KW-0676">Redox-active center</keyword>
<dbReference type="InterPro" id="IPR000397">
    <property type="entry name" value="Heat_shock_Hsp33"/>
</dbReference>
<dbReference type="InterPro" id="IPR016154">
    <property type="entry name" value="Heat_shock_Hsp33_C"/>
</dbReference>
<dbReference type="Proteomes" id="UP000001396">
    <property type="component" value="Unassembled WGS sequence"/>
</dbReference>
<name>D3BIZ8_HETP5</name>
<dbReference type="FunCoup" id="D3BIZ8">
    <property type="interactions" value="4"/>
</dbReference>
<dbReference type="Pfam" id="PF01430">
    <property type="entry name" value="HSP33"/>
    <property type="match status" value="1"/>
</dbReference>
<dbReference type="Gene3D" id="3.55.30.10">
    <property type="entry name" value="Hsp33 domain"/>
    <property type="match status" value="1"/>
</dbReference>
<dbReference type="Gene3D" id="3.90.1280.10">
    <property type="entry name" value="HSP33 redox switch-like"/>
    <property type="match status" value="1"/>
</dbReference>
<dbReference type="GeneID" id="31363713"/>
<keyword evidence="2" id="KW-0862">Zinc</keyword>
<keyword evidence="7" id="KW-1185">Reference proteome</keyword>
<keyword evidence="1" id="KW-0963">Cytoplasm</keyword>
<dbReference type="GO" id="GO:0051082">
    <property type="term" value="F:unfolded protein binding"/>
    <property type="evidence" value="ECO:0007669"/>
    <property type="project" value="InterPro"/>
</dbReference>
<sequence length="373" mass="42424">MFRFKFNNNNINRLINNVTVDSVQSFIARHRQLSNFKRNYSVAATSDVTDSQPQQQLSSKALEHKRTRDQVVTAFSNQLRLSIINLTKAANVGKTKHGLNSTETMQLGKMMSGVSLCASFLSDEERISAQIKCGNRNPQYLYAEAIQVGEVRGYLVNNESIAEQEKDYRYRKENPPVGLFQFNKILYGQSKPVESTVELEDFTITTEFQRYFSLSEQVPTVISLEHEHDSDGTVTFNGGILVQSLPTTPDSTMQAVQERVKLFKIDTLLNKEKKSLEEILKLIAPHPIEIIGSTFVDFFCRCSLKSFKSRLITLGLDEIKYLKQHNHDTLNCNYCNKKYVLQSQDFDDMIKSIETSPASTTTTTTPNNQNNKD</sequence>
<evidence type="ECO:0000256" key="5">
    <source>
        <dbReference type="ARBA" id="ARBA00023284"/>
    </source>
</evidence>
<keyword evidence="4" id="KW-0143">Chaperone</keyword>
<proteinExistence type="predicted"/>
<dbReference type="GO" id="GO:0042026">
    <property type="term" value="P:protein refolding"/>
    <property type="evidence" value="ECO:0007669"/>
    <property type="project" value="TreeGrafter"/>
</dbReference>
<dbReference type="AlphaFoldDB" id="D3BIZ8"/>
<evidence type="ECO:0000256" key="1">
    <source>
        <dbReference type="ARBA" id="ARBA00022490"/>
    </source>
</evidence>
<accession>D3BIZ8</accession>
<dbReference type="SUPFAM" id="SSF118352">
    <property type="entry name" value="HSP33 redox switch-like"/>
    <property type="match status" value="1"/>
</dbReference>
<comment type="caution">
    <text evidence="6">The sequence shown here is derived from an EMBL/GenBank/DDBJ whole genome shotgun (WGS) entry which is preliminary data.</text>
</comment>
<evidence type="ECO:0000256" key="2">
    <source>
        <dbReference type="ARBA" id="ARBA00022833"/>
    </source>
</evidence>
<reference evidence="6 7" key="1">
    <citation type="journal article" date="2011" name="Genome Res.">
        <title>Phylogeny-wide analysis of social amoeba genomes highlights ancient origins for complex intercellular communication.</title>
        <authorList>
            <person name="Heidel A.J."/>
            <person name="Lawal H.M."/>
            <person name="Felder M."/>
            <person name="Schilde C."/>
            <person name="Helps N.R."/>
            <person name="Tunggal B."/>
            <person name="Rivero F."/>
            <person name="John U."/>
            <person name="Schleicher M."/>
            <person name="Eichinger L."/>
            <person name="Platzer M."/>
            <person name="Noegel A.A."/>
            <person name="Schaap P."/>
            <person name="Gloeckner G."/>
        </authorList>
    </citation>
    <scope>NUCLEOTIDE SEQUENCE [LARGE SCALE GENOMIC DNA]</scope>
    <source>
        <strain evidence="7">ATCC 26659 / Pp 5 / PN500</strain>
    </source>
</reference>
<evidence type="ECO:0000256" key="3">
    <source>
        <dbReference type="ARBA" id="ARBA00023157"/>
    </source>
</evidence>
<organism evidence="6 7">
    <name type="scientific">Heterostelium pallidum (strain ATCC 26659 / Pp 5 / PN500)</name>
    <name type="common">Cellular slime mold</name>
    <name type="synonym">Polysphondylium pallidum</name>
    <dbReference type="NCBI Taxonomy" id="670386"/>
    <lineage>
        <taxon>Eukaryota</taxon>
        <taxon>Amoebozoa</taxon>
        <taxon>Evosea</taxon>
        <taxon>Eumycetozoa</taxon>
        <taxon>Dictyostelia</taxon>
        <taxon>Acytosteliales</taxon>
        <taxon>Acytosteliaceae</taxon>
        <taxon>Heterostelium</taxon>
    </lineage>
</organism>
<dbReference type="SUPFAM" id="SSF64397">
    <property type="entry name" value="Hsp33 domain"/>
    <property type="match status" value="1"/>
</dbReference>
<dbReference type="OMA" id="ISADDCK"/>
<protein>
    <submittedName>
        <fullName evidence="6">Uncharacterized protein</fullName>
    </submittedName>
</protein>